<dbReference type="Pfam" id="PF16118">
    <property type="entry name" value="DUF4834"/>
    <property type="match status" value="1"/>
</dbReference>
<protein>
    <submittedName>
        <fullName evidence="3">DUF4834 family protein</fullName>
    </submittedName>
</protein>
<organism evidence="3 4">
    <name type="scientific">Alloprevotella tannerae</name>
    <dbReference type="NCBI Taxonomy" id="76122"/>
    <lineage>
        <taxon>Bacteria</taxon>
        <taxon>Pseudomonadati</taxon>
        <taxon>Bacteroidota</taxon>
        <taxon>Bacteroidia</taxon>
        <taxon>Bacteroidales</taxon>
        <taxon>Prevotellaceae</taxon>
        <taxon>Alloprevotella</taxon>
    </lineage>
</organism>
<dbReference type="EMBL" id="JABZGR010000020">
    <property type="protein sequence ID" value="MBF0970712.1"/>
    <property type="molecule type" value="Genomic_DNA"/>
</dbReference>
<dbReference type="AlphaFoldDB" id="A0A929RWP9"/>
<evidence type="ECO:0000313" key="3">
    <source>
        <dbReference type="EMBL" id="MBF0970712.1"/>
    </source>
</evidence>
<accession>A0A929RWP9</accession>
<name>A0A929RWP9_9BACT</name>
<dbReference type="InterPro" id="IPR032272">
    <property type="entry name" value="DUF4834"/>
</dbReference>
<dbReference type="RefSeq" id="WP_315089116.1">
    <property type="nucleotide sequence ID" value="NZ_CAUOSC010000025.1"/>
</dbReference>
<keyword evidence="2" id="KW-0812">Transmembrane</keyword>
<gene>
    <name evidence="3" type="ORF">HXK21_06685</name>
</gene>
<dbReference type="Proteomes" id="UP000704068">
    <property type="component" value="Unassembled WGS sequence"/>
</dbReference>
<comment type="caution">
    <text evidence="3">The sequence shown here is derived from an EMBL/GenBank/DDBJ whole genome shotgun (WGS) entry which is preliminary data.</text>
</comment>
<evidence type="ECO:0000256" key="1">
    <source>
        <dbReference type="SAM" id="MobiDB-lite"/>
    </source>
</evidence>
<reference evidence="3" key="1">
    <citation type="submission" date="2020-04" db="EMBL/GenBank/DDBJ databases">
        <title>Deep metagenomics examines the oral microbiome during advanced dental caries in children, revealing novel taxa and co-occurrences with host molecules.</title>
        <authorList>
            <person name="Baker J.L."/>
            <person name="Morton J.T."/>
            <person name="Dinis M."/>
            <person name="Alvarez R."/>
            <person name="Tran N.C."/>
            <person name="Knight R."/>
            <person name="Edlund A."/>
        </authorList>
    </citation>
    <scope>NUCLEOTIDE SEQUENCE</scope>
    <source>
        <strain evidence="3">JCVI_34_bin.1</strain>
    </source>
</reference>
<keyword evidence="2" id="KW-0472">Membrane</keyword>
<evidence type="ECO:0000256" key="2">
    <source>
        <dbReference type="SAM" id="Phobius"/>
    </source>
</evidence>
<feature type="transmembrane region" description="Helical" evidence="2">
    <location>
        <begin position="6"/>
        <end position="27"/>
    </location>
</feature>
<sequence>MDGFFFIFLLSIAVLLFFILSPIIRLIRQFQKIKKTFYQQTTKAQERRSQSSQEPRQQAPTKKIFTPDEGEYVDFEEITDESKSQ</sequence>
<keyword evidence="2" id="KW-1133">Transmembrane helix</keyword>
<feature type="compositionally biased region" description="Low complexity" evidence="1">
    <location>
        <begin position="50"/>
        <end position="60"/>
    </location>
</feature>
<feature type="region of interest" description="Disordered" evidence="1">
    <location>
        <begin position="44"/>
        <end position="71"/>
    </location>
</feature>
<evidence type="ECO:0000313" key="4">
    <source>
        <dbReference type="Proteomes" id="UP000704068"/>
    </source>
</evidence>
<proteinExistence type="predicted"/>